<reference evidence="1" key="1">
    <citation type="submission" date="2023-03" db="EMBL/GenBank/DDBJ databases">
        <title>Massive genome expansion in bonnet fungi (Mycena s.s.) driven by repeated elements and novel gene families across ecological guilds.</title>
        <authorList>
            <consortium name="Lawrence Berkeley National Laboratory"/>
            <person name="Harder C.B."/>
            <person name="Miyauchi S."/>
            <person name="Viragh M."/>
            <person name="Kuo A."/>
            <person name="Thoen E."/>
            <person name="Andreopoulos B."/>
            <person name="Lu D."/>
            <person name="Skrede I."/>
            <person name="Drula E."/>
            <person name="Henrissat B."/>
            <person name="Morin E."/>
            <person name="Kohler A."/>
            <person name="Barry K."/>
            <person name="LaButti K."/>
            <person name="Morin E."/>
            <person name="Salamov A."/>
            <person name="Lipzen A."/>
            <person name="Mereny Z."/>
            <person name="Hegedus B."/>
            <person name="Baldrian P."/>
            <person name="Stursova M."/>
            <person name="Weitz H."/>
            <person name="Taylor A."/>
            <person name="Grigoriev I.V."/>
            <person name="Nagy L.G."/>
            <person name="Martin F."/>
            <person name="Kauserud H."/>
        </authorList>
    </citation>
    <scope>NUCLEOTIDE SEQUENCE</scope>
    <source>
        <strain evidence="1">CBHHK188m</strain>
    </source>
</reference>
<dbReference type="Proteomes" id="UP001215280">
    <property type="component" value="Unassembled WGS sequence"/>
</dbReference>
<organism evidence="1 2">
    <name type="scientific">Mycena maculata</name>
    <dbReference type="NCBI Taxonomy" id="230809"/>
    <lineage>
        <taxon>Eukaryota</taxon>
        <taxon>Fungi</taxon>
        <taxon>Dikarya</taxon>
        <taxon>Basidiomycota</taxon>
        <taxon>Agaricomycotina</taxon>
        <taxon>Agaricomycetes</taxon>
        <taxon>Agaricomycetidae</taxon>
        <taxon>Agaricales</taxon>
        <taxon>Marasmiineae</taxon>
        <taxon>Mycenaceae</taxon>
        <taxon>Mycena</taxon>
    </lineage>
</organism>
<accession>A0AAD7NHE5</accession>
<comment type="caution">
    <text evidence="1">The sequence shown here is derived from an EMBL/GenBank/DDBJ whole genome shotgun (WGS) entry which is preliminary data.</text>
</comment>
<protein>
    <recommendedName>
        <fullName evidence="3">Protein kinase domain-containing protein</fullName>
    </recommendedName>
</protein>
<dbReference type="SUPFAM" id="SSF56112">
    <property type="entry name" value="Protein kinase-like (PK-like)"/>
    <property type="match status" value="1"/>
</dbReference>
<dbReference type="AlphaFoldDB" id="A0AAD7NHE5"/>
<dbReference type="EMBL" id="JARJLG010000046">
    <property type="protein sequence ID" value="KAJ7761171.1"/>
    <property type="molecule type" value="Genomic_DNA"/>
</dbReference>
<name>A0AAD7NHE5_9AGAR</name>
<proteinExistence type="predicted"/>
<dbReference type="InterPro" id="IPR011009">
    <property type="entry name" value="Kinase-like_dom_sf"/>
</dbReference>
<evidence type="ECO:0000313" key="2">
    <source>
        <dbReference type="Proteomes" id="UP001215280"/>
    </source>
</evidence>
<sequence>MTELFTWAAKYQSHVTEVLAYRYLHALQGTTIPRLYGIVPPPHICCYQCIYLAVDFVNGLAISLIEGTPMGALCVGRNLTEDRAEEVSQCILDLVQTLQAQRCLHLHNDIAFHNIILCNGPHVVDPVLINFGIMEAQGPGELEPMSTSRGHPSIFGFKIYSTNSGSPTHSTNLTPGHSLYFNEVETWSSLMFPEDKCLWHIVTPLSQHVNEEDVCIDGIGFLYINNRLQYEHIPGTDGSDVKNTIL</sequence>
<keyword evidence="2" id="KW-1185">Reference proteome</keyword>
<evidence type="ECO:0008006" key="3">
    <source>
        <dbReference type="Google" id="ProtNLM"/>
    </source>
</evidence>
<gene>
    <name evidence="1" type="ORF">DFH07DRAFT_957249</name>
</gene>
<evidence type="ECO:0000313" key="1">
    <source>
        <dbReference type="EMBL" id="KAJ7761171.1"/>
    </source>
</evidence>